<name>A0A4C1V4K4_EUMVA</name>
<sequence length="88" mass="9048">MATFTSFFADFSEALFQNALCALDLRGVTQCDRISKVSGKVQIAGLERGPGAAVRCTYTETVITSAARAAVGAPAGPHAGAAGELLWS</sequence>
<gene>
    <name evidence="1" type="ORF">EVAR_14888_1</name>
</gene>
<dbReference type="Proteomes" id="UP000299102">
    <property type="component" value="Unassembled WGS sequence"/>
</dbReference>
<keyword evidence="2" id="KW-1185">Reference proteome</keyword>
<accession>A0A4C1V4K4</accession>
<dbReference type="EMBL" id="BGZK01000270">
    <property type="protein sequence ID" value="GBP33207.1"/>
    <property type="molecule type" value="Genomic_DNA"/>
</dbReference>
<comment type="caution">
    <text evidence="1">The sequence shown here is derived from an EMBL/GenBank/DDBJ whole genome shotgun (WGS) entry which is preliminary data.</text>
</comment>
<evidence type="ECO:0000313" key="1">
    <source>
        <dbReference type="EMBL" id="GBP33207.1"/>
    </source>
</evidence>
<proteinExistence type="predicted"/>
<dbReference type="AlphaFoldDB" id="A0A4C1V4K4"/>
<organism evidence="1 2">
    <name type="scientific">Eumeta variegata</name>
    <name type="common">Bagworm moth</name>
    <name type="synonym">Eumeta japonica</name>
    <dbReference type="NCBI Taxonomy" id="151549"/>
    <lineage>
        <taxon>Eukaryota</taxon>
        <taxon>Metazoa</taxon>
        <taxon>Ecdysozoa</taxon>
        <taxon>Arthropoda</taxon>
        <taxon>Hexapoda</taxon>
        <taxon>Insecta</taxon>
        <taxon>Pterygota</taxon>
        <taxon>Neoptera</taxon>
        <taxon>Endopterygota</taxon>
        <taxon>Lepidoptera</taxon>
        <taxon>Glossata</taxon>
        <taxon>Ditrysia</taxon>
        <taxon>Tineoidea</taxon>
        <taxon>Psychidae</taxon>
        <taxon>Oiketicinae</taxon>
        <taxon>Eumeta</taxon>
    </lineage>
</organism>
<protein>
    <submittedName>
        <fullName evidence="1">Uncharacterized protein</fullName>
    </submittedName>
</protein>
<evidence type="ECO:0000313" key="2">
    <source>
        <dbReference type="Proteomes" id="UP000299102"/>
    </source>
</evidence>
<reference evidence="1 2" key="1">
    <citation type="journal article" date="2019" name="Commun. Biol.">
        <title>The bagworm genome reveals a unique fibroin gene that provides high tensile strength.</title>
        <authorList>
            <person name="Kono N."/>
            <person name="Nakamura H."/>
            <person name="Ohtoshi R."/>
            <person name="Tomita M."/>
            <person name="Numata K."/>
            <person name="Arakawa K."/>
        </authorList>
    </citation>
    <scope>NUCLEOTIDE SEQUENCE [LARGE SCALE GENOMIC DNA]</scope>
</reference>